<keyword evidence="3" id="KW-0862">Zinc</keyword>
<evidence type="ECO:0000259" key="7">
    <source>
        <dbReference type="PROSITE" id="PS50199"/>
    </source>
</evidence>
<keyword evidence="2 4" id="KW-0863">Zinc-finger</keyword>
<name>A0A9P0BHM6_BRAAE</name>
<keyword evidence="1" id="KW-0479">Metal-binding</keyword>
<dbReference type="InterPro" id="IPR001876">
    <property type="entry name" value="Znf_RanBP2"/>
</dbReference>
<organism evidence="8 9">
    <name type="scientific">Brassicogethes aeneus</name>
    <name type="common">Rape pollen beetle</name>
    <name type="synonym">Meligethes aeneus</name>
    <dbReference type="NCBI Taxonomy" id="1431903"/>
    <lineage>
        <taxon>Eukaryota</taxon>
        <taxon>Metazoa</taxon>
        <taxon>Ecdysozoa</taxon>
        <taxon>Arthropoda</taxon>
        <taxon>Hexapoda</taxon>
        <taxon>Insecta</taxon>
        <taxon>Pterygota</taxon>
        <taxon>Neoptera</taxon>
        <taxon>Endopterygota</taxon>
        <taxon>Coleoptera</taxon>
        <taxon>Polyphaga</taxon>
        <taxon>Cucujiformia</taxon>
        <taxon>Nitidulidae</taxon>
        <taxon>Meligethinae</taxon>
        <taxon>Brassicogethes</taxon>
    </lineage>
</organism>
<evidence type="ECO:0000256" key="1">
    <source>
        <dbReference type="ARBA" id="ARBA00022723"/>
    </source>
</evidence>
<evidence type="ECO:0000256" key="4">
    <source>
        <dbReference type="PROSITE-ProRule" id="PRU00322"/>
    </source>
</evidence>
<reference evidence="8" key="1">
    <citation type="submission" date="2021-12" db="EMBL/GenBank/DDBJ databases">
        <authorList>
            <person name="King R."/>
        </authorList>
    </citation>
    <scope>NUCLEOTIDE SEQUENCE</scope>
</reference>
<dbReference type="AlphaFoldDB" id="A0A9P0BHM6"/>
<evidence type="ECO:0000256" key="2">
    <source>
        <dbReference type="ARBA" id="ARBA00022771"/>
    </source>
</evidence>
<feature type="coiled-coil region" evidence="5">
    <location>
        <begin position="365"/>
        <end position="410"/>
    </location>
</feature>
<evidence type="ECO:0000256" key="5">
    <source>
        <dbReference type="SAM" id="Coils"/>
    </source>
</evidence>
<keyword evidence="5" id="KW-0175">Coiled coil</keyword>
<sequence length="573" mass="64208">MFAGGSQQRRSSNVRAMQLFHELKQQHPTVPDHIVTACITSCAGNVAQLRETLLAAAAQDLMGRSQTPSANAPLAEMNVSDVDGDLNRNLVNSVRYSKDNDAVRVISEPVHKVNNSTFYAKRPDTLGIKPQIATNFDDNKLQLSEKCKDVHKLLNQVVDKPPRSPLTSKRPPITSPDANRRLHIQDVKKETVSTPTQTTDTLLGGVNLSLNVNCSMDLVQTPTKPKCTSTLQLTPTQPWLQDPLSPRSYTSVNLTLRPPSAEFQPPIDITSRNSSLTYSTSSFDSQRGLQSRLQITVGPGGGSVSSVRARPRSSYHPQDRVHDLLPARAGSLNSLVDNDKPPVIMQQQARIERLRIELTTDKSKLVIKQREYAEMKRKKDEKERTNEEFKKQLEREIAHLKYQCQEFQNNTYHQGQQQQQQQQQQRIQRPLNVQQLQQAPEWSCSVCTFLNHPDLNKCETCGMLRTTYHGRPELSADTNIDELLESLGVENRSSGVLRRLSDRNDLDRSVPLQHSSSSPSNIRYGNDAIVVTALDTRDVLGGNFRRQGSLGSRDGNGNVRAPRGRLGRQNELR</sequence>
<evidence type="ECO:0000313" key="9">
    <source>
        <dbReference type="Proteomes" id="UP001154078"/>
    </source>
</evidence>
<feature type="region of interest" description="Disordered" evidence="6">
    <location>
        <begin position="298"/>
        <end position="318"/>
    </location>
</feature>
<dbReference type="Gene3D" id="1.10.8.10">
    <property type="entry name" value="DNA helicase RuvA subunit, C-terminal domain"/>
    <property type="match status" value="1"/>
</dbReference>
<evidence type="ECO:0000256" key="6">
    <source>
        <dbReference type="SAM" id="MobiDB-lite"/>
    </source>
</evidence>
<dbReference type="GO" id="GO:0008270">
    <property type="term" value="F:zinc ion binding"/>
    <property type="evidence" value="ECO:0007669"/>
    <property type="project" value="UniProtKB-KW"/>
</dbReference>
<dbReference type="PROSITE" id="PS01358">
    <property type="entry name" value="ZF_RANBP2_1"/>
    <property type="match status" value="1"/>
</dbReference>
<evidence type="ECO:0000256" key="3">
    <source>
        <dbReference type="ARBA" id="ARBA00022833"/>
    </source>
</evidence>
<gene>
    <name evidence="8" type="ORF">MELIAE_LOCUS12292</name>
</gene>
<dbReference type="SUPFAM" id="SSF90209">
    <property type="entry name" value="Ran binding protein zinc finger-like"/>
    <property type="match status" value="1"/>
</dbReference>
<feature type="region of interest" description="Disordered" evidence="6">
    <location>
        <begin position="543"/>
        <end position="573"/>
    </location>
</feature>
<dbReference type="OrthoDB" id="6367910at2759"/>
<dbReference type="PROSITE" id="PS50199">
    <property type="entry name" value="ZF_RANBP2_2"/>
    <property type="match status" value="1"/>
</dbReference>
<evidence type="ECO:0000313" key="8">
    <source>
        <dbReference type="EMBL" id="CAH0563478.1"/>
    </source>
</evidence>
<dbReference type="Gene3D" id="2.30.30.380">
    <property type="entry name" value="Zn-finger domain of Sec23/24"/>
    <property type="match status" value="1"/>
</dbReference>
<dbReference type="EMBL" id="OV121140">
    <property type="protein sequence ID" value="CAH0563478.1"/>
    <property type="molecule type" value="Genomic_DNA"/>
</dbReference>
<dbReference type="Proteomes" id="UP001154078">
    <property type="component" value="Chromosome 9"/>
</dbReference>
<feature type="domain" description="RanBP2-type" evidence="7">
    <location>
        <begin position="438"/>
        <end position="467"/>
    </location>
</feature>
<protein>
    <recommendedName>
        <fullName evidence="7">RanBP2-type domain-containing protein</fullName>
    </recommendedName>
</protein>
<dbReference type="PANTHER" id="PTHR46253">
    <property type="entry name" value="TGF-BETA-ACTIVATED KINASE 1 AND MAP3K7-BINDING PROTEIN TAB"/>
    <property type="match status" value="1"/>
</dbReference>
<dbReference type="SMART" id="SM00547">
    <property type="entry name" value="ZnF_RBZ"/>
    <property type="match status" value="1"/>
</dbReference>
<accession>A0A9P0BHM6</accession>
<dbReference type="PANTHER" id="PTHR46253:SF1">
    <property type="entry name" value="TAB2"/>
    <property type="match status" value="1"/>
</dbReference>
<feature type="compositionally biased region" description="Low complexity" evidence="6">
    <location>
        <begin position="304"/>
        <end position="314"/>
    </location>
</feature>
<dbReference type="InterPro" id="IPR036443">
    <property type="entry name" value="Znf_RanBP2_sf"/>
</dbReference>
<keyword evidence="9" id="KW-1185">Reference proteome</keyword>
<proteinExistence type="predicted"/>